<dbReference type="EMBL" id="CP099489">
    <property type="protein sequence ID" value="USQ80314.1"/>
    <property type="molecule type" value="Genomic_DNA"/>
</dbReference>
<dbReference type="SUPFAM" id="SSF48452">
    <property type="entry name" value="TPR-like"/>
    <property type="match status" value="1"/>
</dbReference>
<protein>
    <submittedName>
        <fullName evidence="4">AAA family ATPase</fullName>
    </submittedName>
</protein>
<dbReference type="SUPFAM" id="SSF52540">
    <property type="entry name" value="P-loop containing nucleoside triphosphate hydrolases"/>
    <property type="match status" value="1"/>
</dbReference>
<dbReference type="Gene3D" id="3.40.50.300">
    <property type="entry name" value="P-loop containing nucleotide triphosphate hydrolases"/>
    <property type="match status" value="1"/>
</dbReference>
<dbReference type="InterPro" id="IPR000792">
    <property type="entry name" value="Tscrpt_reg_LuxR_C"/>
</dbReference>
<dbReference type="InterPro" id="IPR036388">
    <property type="entry name" value="WH-like_DNA-bd_sf"/>
</dbReference>
<keyword evidence="1" id="KW-0547">Nucleotide-binding</keyword>
<feature type="domain" description="HTH luxR-type" evidence="3">
    <location>
        <begin position="907"/>
        <end position="972"/>
    </location>
</feature>
<dbReference type="InterPro" id="IPR027417">
    <property type="entry name" value="P-loop_NTPase"/>
</dbReference>
<keyword evidence="5" id="KW-1185">Reference proteome</keyword>
<dbReference type="Gene3D" id="1.25.40.10">
    <property type="entry name" value="Tetratricopeptide repeat domain"/>
    <property type="match status" value="1"/>
</dbReference>
<proteinExistence type="predicted"/>
<dbReference type="PANTHER" id="PTHR16305:SF35">
    <property type="entry name" value="TRANSCRIPTIONAL ACTIVATOR DOMAIN"/>
    <property type="match status" value="1"/>
</dbReference>
<dbReference type="CDD" id="cd06170">
    <property type="entry name" value="LuxR_C_like"/>
    <property type="match status" value="1"/>
</dbReference>
<dbReference type="InterPro" id="IPR011990">
    <property type="entry name" value="TPR-like_helical_dom_sf"/>
</dbReference>
<evidence type="ECO:0000256" key="2">
    <source>
        <dbReference type="ARBA" id="ARBA00022840"/>
    </source>
</evidence>
<dbReference type="Proteomes" id="UP001056455">
    <property type="component" value="Chromosome"/>
</dbReference>
<dbReference type="Pfam" id="PF13191">
    <property type="entry name" value="AAA_16"/>
    <property type="match status" value="1"/>
</dbReference>
<reference evidence="4" key="1">
    <citation type="submission" date="2022-06" db="EMBL/GenBank/DDBJ databases">
        <title>Ornithinimicrobium HY1793.</title>
        <authorList>
            <person name="Huang Y."/>
        </authorList>
    </citation>
    <scope>NUCLEOTIDE SEQUENCE</scope>
    <source>
        <strain evidence="4">HY1793</strain>
    </source>
</reference>
<dbReference type="Pfam" id="PF00196">
    <property type="entry name" value="GerE"/>
    <property type="match status" value="1"/>
</dbReference>
<dbReference type="PANTHER" id="PTHR16305">
    <property type="entry name" value="TESTICULAR SOLUBLE ADENYLYL CYCLASE"/>
    <property type="match status" value="1"/>
</dbReference>
<gene>
    <name evidence="4" type="ORF">NF556_01225</name>
</gene>
<keyword evidence="2" id="KW-0067">ATP-binding</keyword>
<name>A0ABY4YUS0_9MICO</name>
<organism evidence="4 5">
    <name type="scientific">Ornithinimicrobium faecis</name>
    <dbReference type="NCBI Taxonomy" id="2934158"/>
    <lineage>
        <taxon>Bacteria</taxon>
        <taxon>Bacillati</taxon>
        <taxon>Actinomycetota</taxon>
        <taxon>Actinomycetes</taxon>
        <taxon>Micrococcales</taxon>
        <taxon>Ornithinimicrobiaceae</taxon>
        <taxon>Ornithinimicrobium</taxon>
    </lineage>
</organism>
<evidence type="ECO:0000313" key="4">
    <source>
        <dbReference type="EMBL" id="USQ80314.1"/>
    </source>
</evidence>
<dbReference type="InterPro" id="IPR041664">
    <property type="entry name" value="AAA_16"/>
</dbReference>
<dbReference type="SUPFAM" id="SSF46894">
    <property type="entry name" value="C-terminal effector domain of the bipartite response regulators"/>
    <property type="match status" value="1"/>
</dbReference>
<dbReference type="RefSeq" id="WP_252593690.1">
    <property type="nucleotide sequence ID" value="NZ_CP099489.1"/>
</dbReference>
<dbReference type="PROSITE" id="PS50043">
    <property type="entry name" value="HTH_LUXR_2"/>
    <property type="match status" value="1"/>
</dbReference>
<evidence type="ECO:0000256" key="1">
    <source>
        <dbReference type="ARBA" id="ARBA00022741"/>
    </source>
</evidence>
<dbReference type="Gene3D" id="1.10.10.10">
    <property type="entry name" value="Winged helix-like DNA-binding domain superfamily/Winged helix DNA-binding domain"/>
    <property type="match status" value="1"/>
</dbReference>
<dbReference type="PRINTS" id="PR00038">
    <property type="entry name" value="HTHLUXR"/>
</dbReference>
<evidence type="ECO:0000259" key="3">
    <source>
        <dbReference type="PROSITE" id="PS50043"/>
    </source>
</evidence>
<dbReference type="SMART" id="SM00421">
    <property type="entry name" value="HTH_LUXR"/>
    <property type="match status" value="1"/>
</dbReference>
<sequence length="984" mass="107109">MPSAPLQPTVPPVSAPHFVGRQRQVRTLSEALGHSPAVVLLEGEAGIGKSRLVREALAIDATPARRSLVAVCPPFRESLTLGPIVDALREAQPTLGDVPLTALAGALRPLFPEWSPDLPAAPEALDDAKAARHRLFRALTELIQALGVNLLVVEDVQWADEVTLEFLLFLTSRSDTDRPDLVLTYRPEDVNDQSLLLRLSSRLPSGTTQVRILLAPLDRAETATLVSSMLDGRPMSEEFATFLHEATDGVPLAVEESVRLLCDRADLVFRSGQWVRLSLSDLQVPPTVRDSTRERVGRLPAPAQTVLRVAAVLGEPHREDLVTSVAELAPEASRAGLAAADAVGLLVMDERGRWQFRHGLAATAVYESIPTPERRMLHERAGRALALLAVPPIVALARHFREAGDDSSWATYAEAAARRALDSGDHTAAVIHLDDLLSTAEVPPADRPRLARTAAMAALGRRESVDEVYHRLISTLRAMLASPDLSDQQQGEIRNYLGRLLINTGEAEAALIELDQAVTHLGHDPVEAAKVMTYLGWAYAGPWPASTHLRWLQRAADLVPAITSPADRLSLAGNRAAALLMLGEESAWDAIAELPTDASSSAERLDIARINANIGTGALLWGRYADARSHLERALEIADAEQSERLRNGVRVELANLDWFTGQWEGLGQRAEELAEADRDRPGVYLASIRLIARLAAAGGRRRAAEQQFRLALDEAARLGAIDDTVELAAALARLALADGDPRKALRVTQDPLRTIEEKRVWLWATEIAPIRLEALIAVGDVDQARRLTSRLANGLRHRTAPGPRAALATCRALMLTTGDDPARAARGFARAARAWERLPRPYDAWLARERQARVLLAGDDTDAGRRLLTTVYENLHRLGARGDADRVAQELRANDAAVPRPWRGGRRGYGDRLSPRELEVVRLVVAGKTNREIGRILSKSPATVEQQVRSAMRKLNASSRTVLAVTAVEAGVFAEDAEPRAQS</sequence>
<evidence type="ECO:0000313" key="5">
    <source>
        <dbReference type="Proteomes" id="UP001056455"/>
    </source>
</evidence>
<accession>A0ABY4YUS0</accession>
<dbReference type="InterPro" id="IPR016032">
    <property type="entry name" value="Sig_transdc_resp-reg_C-effctor"/>
</dbReference>